<dbReference type="AlphaFoldDB" id="A0A0H2S949"/>
<feature type="region of interest" description="Disordered" evidence="1">
    <location>
        <begin position="205"/>
        <end position="224"/>
    </location>
</feature>
<dbReference type="Proteomes" id="UP000053477">
    <property type="component" value="Unassembled WGS sequence"/>
</dbReference>
<proteinExistence type="predicted"/>
<feature type="compositionally biased region" description="Basic residues" evidence="1">
    <location>
        <begin position="1"/>
        <end position="18"/>
    </location>
</feature>
<feature type="region of interest" description="Disordered" evidence="1">
    <location>
        <begin position="1"/>
        <end position="36"/>
    </location>
</feature>
<dbReference type="InParanoid" id="A0A0H2S949"/>
<name>A0A0H2S949_9AGAM</name>
<gene>
    <name evidence="2" type="ORF">SCHPADRAFT_125154</name>
</gene>
<accession>A0A0H2S949</accession>
<dbReference type="Gene3D" id="3.80.10.10">
    <property type="entry name" value="Ribonuclease Inhibitor"/>
    <property type="match status" value="1"/>
</dbReference>
<dbReference type="InterPro" id="IPR032675">
    <property type="entry name" value="LRR_dom_sf"/>
</dbReference>
<keyword evidence="3" id="KW-1185">Reference proteome</keyword>
<sequence length="429" mass="49325">MATRKSRTKRGHRKKRRDTKNIAGETESGYQSDEELEQSPSVAHLLPLEVLHEIFLHAVPSEHHGAVRAATLQQWRTFFSNVFPVNLTLVCRSWRAAAIDTPGIWSSWYMEVHSPSKKALLVMKRFLECVFGRSLTVNLTIHLRFTGTFDFLQACDAIGPILEYQERWEDVDIDFGVEQGCKNDLVCPLGTYRLQSLRNLRLTGRQWDPHRSPPDTPHPHPSRRMPRLHVLKLDSVHNNAIFNLVSTSESLSELSICLHEDYGSRIRLDLPALRRLGLRKAHYYEGNRFPSILSNFHCSSLQELSIENISNFSPHEYSEFITRNDLTNTLLSLRLLFYPHFIQYNAPGVTEDDGVISILRLLHVLRSFAINGGMDNDSMKTMAQFEAGHLYVCPLLEEFVLEEMHQDHDFRSLSCQNSPRTHKPIVAYP</sequence>
<evidence type="ECO:0000256" key="1">
    <source>
        <dbReference type="SAM" id="MobiDB-lite"/>
    </source>
</evidence>
<dbReference type="SUPFAM" id="SSF52047">
    <property type="entry name" value="RNI-like"/>
    <property type="match status" value="1"/>
</dbReference>
<organism evidence="2 3">
    <name type="scientific">Schizopora paradoxa</name>
    <dbReference type="NCBI Taxonomy" id="27342"/>
    <lineage>
        <taxon>Eukaryota</taxon>
        <taxon>Fungi</taxon>
        <taxon>Dikarya</taxon>
        <taxon>Basidiomycota</taxon>
        <taxon>Agaricomycotina</taxon>
        <taxon>Agaricomycetes</taxon>
        <taxon>Hymenochaetales</taxon>
        <taxon>Schizoporaceae</taxon>
        <taxon>Schizopora</taxon>
    </lineage>
</organism>
<evidence type="ECO:0000313" key="3">
    <source>
        <dbReference type="Proteomes" id="UP000053477"/>
    </source>
</evidence>
<dbReference type="OrthoDB" id="3365698at2759"/>
<reference evidence="2 3" key="1">
    <citation type="submission" date="2015-04" db="EMBL/GenBank/DDBJ databases">
        <title>Complete genome sequence of Schizopora paradoxa KUC8140, a cosmopolitan wood degrader in East Asia.</title>
        <authorList>
            <consortium name="DOE Joint Genome Institute"/>
            <person name="Min B."/>
            <person name="Park H."/>
            <person name="Jang Y."/>
            <person name="Kim J.-J."/>
            <person name="Kim K.H."/>
            <person name="Pangilinan J."/>
            <person name="Lipzen A."/>
            <person name="Riley R."/>
            <person name="Grigoriev I.V."/>
            <person name="Spatafora J.W."/>
            <person name="Choi I.-G."/>
        </authorList>
    </citation>
    <scope>NUCLEOTIDE SEQUENCE [LARGE SCALE GENOMIC DNA]</scope>
    <source>
        <strain evidence="2 3">KUC8140</strain>
    </source>
</reference>
<protein>
    <submittedName>
        <fullName evidence="2">Uncharacterized protein</fullName>
    </submittedName>
</protein>
<dbReference type="EMBL" id="KQ085896">
    <property type="protein sequence ID" value="KLO18213.1"/>
    <property type="molecule type" value="Genomic_DNA"/>
</dbReference>
<evidence type="ECO:0000313" key="2">
    <source>
        <dbReference type="EMBL" id="KLO18213.1"/>
    </source>
</evidence>